<dbReference type="InterPro" id="IPR017853">
    <property type="entry name" value="GH"/>
</dbReference>
<keyword evidence="4" id="KW-1185">Reference proteome</keyword>
<dbReference type="PANTHER" id="PTHR42767">
    <property type="entry name" value="ENDO-BETA-1,6-GALACTANASE"/>
    <property type="match status" value="1"/>
</dbReference>
<evidence type="ECO:0000313" key="4">
    <source>
        <dbReference type="Proteomes" id="UP001487296"/>
    </source>
</evidence>
<evidence type="ECO:0000256" key="1">
    <source>
        <dbReference type="SAM" id="SignalP"/>
    </source>
</evidence>
<dbReference type="SUPFAM" id="SSF51445">
    <property type="entry name" value="(Trans)glycosidases"/>
    <property type="match status" value="1"/>
</dbReference>
<reference evidence="3 4" key="1">
    <citation type="submission" date="2024-04" db="EMBL/GenBank/DDBJ databases">
        <title>Human intestinal bacterial collection.</title>
        <authorList>
            <person name="Pauvert C."/>
            <person name="Hitch T.C.A."/>
            <person name="Clavel T."/>
        </authorList>
    </citation>
    <scope>NUCLEOTIDE SEQUENCE [LARGE SCALE GENOMIC DNA]</scope>
    <source>
        <strain evidence="3 4">CLA-AA-H145</strain>
    </source>
</reference>
<dbReference type="EMBL" id="JBBNFP010000005">
    <property type="protein sequence ID" value="MEQ2485951.1"/>
    <property type="molecule type" value="Genomic_DNA"/>
</dbReference>
<name>A0ABV1FNH2_9BACT</name>
<dbReference type="Gene3D" id="3.20.20.80">
    <property type="entry name" value="Glycosidases"/>
    <property type="match status" value="1"/>
</dbReference>
<dbReference type="PANTHER" id="PTHR42767:SF1">
    <property type="entry name" value="ENDO-BETA-1,6-GALACTANASE-LIKE DOMAIN-CONTAINING PROTEIN"/>
    <property type="match status" value="1"/>
</dbReference>
<evidence type="ECO:0000259" key="2">
    <source>
        <dbReference type="Pfam" id="PF14587"/>
    </source>
</evidence>
<keyword evidence="3" id="KW-0378">Hydrolase</keyword>
<dbReference type="GO" id="GO:0016787">
    <property type="term" value="F:hydrolase activity"/>
    <property type="evidence" value="ECO:0007669"/>
    <property type="project" value="UniProtKB-KW"/>
</dbReference>
<organism evidence="3 4">
    <name type="scientific">Hallella faecis</name>
    <dbReference type="NCBI Taxonomy" id="2841596"/>
    <lineage>
        <taxon>Bacteria</taxon>
        <taxon>Pseudomonadati</taxon>
        <taxon>Bacteroidota</taxon>
        <taxon>Bacteroidia</taxon>
        <taxon>Bacteroidales</taxon>
        <taxon>Prevotellaceae</taxon>
        <taxon>Hallella</taxon>
    </lineage>
</organism>
<feature type="chain" id="PRO_5045570799" evidence="1">
    <location>
        <begin position="23"/>
        <end position="479"/>
    </location>
</feature>
<dbReference type="InterPro" id="IPR039514">
    <property type="entry name" value="6GAL-like"/>
</dbReference>
<evidence type="ECO:0000313" key="3">
    <source>
        <dbReference type="EMBL" id="MEQ2485951.1"/>
    </source>
</evidence>
<gene>
    <name evidence="3" type="ORF">AAAT34_02645</name>
</gene>
<dbReference type="RefSeq" id="WP_215758904.1">
    <property type="nucleotide sequence ID" value="NZ_JAHKBE010000004.1"/>
</dbReference>
<comment type="caution">
    <text evidence="3">The sequence shown here is derived from an EMBL/GenBank/DDBJ whole genome shotgun (WGS) entry which is preliminary data.</text>
</comment>
<dbReference type="Pfam" id="PF14587">
    <property type="entry name" value="Glyco_hydr_30_2"/>
    <property type="match status" value="1"/>
</dbReference>
<dbReference type="Proteomes" id="UP001487296">
    <property type="component" value="Unassembled WGS sequence"/>
</dbReference>
<proteinExistence type="predicted"/>
<protein>
    <submittedName>
        <fullName evidence="3">Glycoside hydrolase</fullName>
    </submittedName>
</protein>
<dbReference type="InterPro" id="IPR039743">
    <property type="entry name" value="6GAL/EXGAL"/>
</dbReference>
<feature type="signal peptide" evidence="1">
    <location>
        <begin position="1"/>
        <end position="22"/>
    </location>
</feature>
<accession>A0ABV1FNH2</accession>
<feature type="domain" description="Endo-beta-1,6-galactanase-like" evidence="2">
    <location>
        <begin position="32"/>
        <end position="255"/>
    </location>
</feature>
<sequence length="479" mass="54370">MKSIRIAFISVLCLLGTLPLSAQPSNTIEGTVNLSALRQRHEGWGVSLCWWANMCGKWDEEKVDELVDWLVSPNGLNFNIFRYNIGGGEDPLNRNCDLHHMGRGKGLRAEMEGFKDSTNGDYIWTRDLAQRRIMLKIKQKRPDAIFEAFSNSCPYYMTYSGCVGGNDDPNKDNLRPEYYEEFAHYLVDVCKHYKDVYGIEFKTLDPFNEPMTDYWNRNGSQEGCHFDFESQIAFLRVLSPILKASGLKTVISASDETEVATSAKGIKAYQEAGVLDLVGQWNVHTYKADNESRKIVNQVARGAGKMLWMSEVGAGGRGIDGNLRLAQTLFDDERYIQPDAWIDWQYAAERDDQWCMIDCDFGKQTYRKVKHYSVRQQVSKFIKVGYTFVDTSLPSTLAAISPDKKQLVLVALNLSKEPQSYSINLLNGKAQPTKGQGYITTRTQDVEPCDFQSENKRNLHFNMPAKSIMTIVVPVKTNK</sequence>
<keyword evidence="1" id="KW-0732">Signal</keyword>